<evidence type="ECO:0000256" key="1">
    <source>
        <dbReference type="ARBA" id="ARBA00009437"/>
    </source>
</evidence>
<dbReference type="PANTHER" id="PTHR30346">
    <property type="entry name" value="TRANSCRIPTIONAL DUAL REGULATOR HCAR-RELATED"/>
    <property type="match status" value="1"/>
</dbReference>
<reference evidence="6 7" key="1">
    <citation type="journal article" date="2014" name="Genome Announc.">
        <title>Draft Genome Sequence of Brevibacillus panacihumi Strain W25, a Halotolerant Hydrocarbon-Degrading Bacterium.</title>
        <authorList>
            <person name="Wang X."/>
            <person name="Jin D."/>
            <person name="Zhou L."/>
            <person name="Wu L."/>
            <person name="An W."/>
            <person name="Chen Y."/>
            <person name="Zhao L."/>
        </authorList>
    </citation>
    <scope>NUCLEOTIDE SEQUENCE [LARGE SCALE GENOMIC DNA]</scope>
    <source>
        <strain evidence="6 7">W25</strain>
    </source>
</reference>
<proteinExistence type="inferred from homology"/>
<dbReference type="PANTHER" id="PTHR30346:SF0">
    <property type="entry name" value="HCA OPERON TRANSCRIPTIONAL ACTIVATOR HCAR"/>
    <property type="match status" value="1"/>
</dbReference>
<evidence type="ECO:0000256" key="3">
    <source>
        <dbReference type="ARBA" id="ARBA00023125"/>
    </source>
</evidence>
<comment type="similarity">
    <text evidence="1">Belongs to the LysR transcriptional regulatory family.</text>
</comment>
<organism evidence="6 7">
    <name type="scientific">Brevibacillus panacihumi W25</name>
    <dbReference type="NCBI Taxonomy" id="1408254"/>
    <lineage>
        <taxon>Bacteria</taxon>
        <taxon>Bacillati</taxon>
        <taxon>Bacillota</taxon>
        <taxon>Bacilli</taxon>
        <taxon>Bacillales</taxon>
        <taxon>Paenibacillaceae</taxon>
        <taxon>Brevibacillus</taxon>
    </lineage>
</organism>
<accession>V6M2P1</accession>
<dbReference type="GO" id="GO:0003677">
    <property type="term" value="F:DNA binding"/>
    <property type="evidence" value="ECO:0007669"/>
    <property type="project" value="UniProtKB-KW"/>
</dbReference>
<evidence type="ECO:0000256" key="4">
    <source>
        <dbReference type="ARBA" id="ARBA00023163"/>
    </source>
</evidence>
<dbReference type="Gene3D" id="3.40.190.10">
    <property type="entry name" value="Periplasmic binding protein-like II"/>
    <property type="match status" value="2"/>
</dbReference>
<dbReference type="Pfam" id="PF03466">
    <property type="entry name" value="LysR_substrate"/>
    <property type="match status" value="1"/>
</dbReference>
<dbReference type="CDD" id="cd08414">
    <property type="entry name" value="PBP2_LTTR_aromatics_like"/>
    <property type="match status" value="1"/>
</dbReference>
<keyword evidence="2" id="KW-0805">Transcription regulation</keyword>
<keyword evidence="7" id="KW-1185">Reference proteome</keyword>
<dbReference type="EMBL" id="AYJU01000018">
    <property type="protein sequence ID" value="EST52150.1"/>
    <property type="molecule type" value="Genomic_DNA"/>
</dbReference>
<dbReference type="Proteomes" id="UP000017973">
    <property type="component" value="Unassembled WGS sequence"/>
</dbReference>
<comment type="caution">
    <text evidence="6">The sequence shown here is derived from an EMBL/GenBank/DDBJ whole genome shotgun (WGS) entry which is preliminary data.</text>
</comment>
<gene>
    <name evidence="6" type="ORF">T458_23950</name>
</gene>
<dbReference type="SUPFAM" id="SSF53850">
    <property type="entry name" value="Periplasmic binding protein-like II"/>
    <property type="match status" value="1"/>
</dbReference>
<dbReference type="GO" id="GO:0003700">
    <property type="term" value="F:DNA-binding transcription factor activity"/>
    <property type="evidence" value="ECO:0007669"/>
    <property type="project" value="TreeGrafter"/>
</dbReference>
<sequence>MPSVVRAFRSKYPQVTIHFRFENIGQLTNKLLSGEIDLAFTLSHGLHNLGGVTYKPLWTQPYSIILPHDHPLADQPNLSIAQLEHEPFVMLEREESPQGYDYVLSMCAKHGFSPRIVSQASRTDAVLMIVDAGIGVTVLSRHLLLYASPTLRFIDIQGEDHSIDVVASWKTANTNPAVPLFIQEIEAALEQTRANQA</sequence>
<dbReference type="eggNOG" id="COG0583">
    <property type="taxonomic scope" value="Bacteria"/>
</dbReference>
<keyword evidence="3" id="KW-0238">DNA-binding</keyword>
<dbReference type="PATRIC" id="fig|1408254.3.peg.4707"/>
<dbReference type="STRING" id="1408254.T458_23950"/>
<evidence type="ECO:0000259" key="5">
    <source>
        <dbReference type="Pfam" id="PF03466"/>
    </source>
</evidence>
<feature type="domain" description="LysR substrate-binding" evidence="5">
    <location>
        <begin position="1"/>
        <end position="188"/>
    </location>
</feature>
<keyword evidence="4" id="KW-0804">Transcription</keyword>
<dbReference type="AlphaFoldDB" id="V6M2P1"/>
<dbReference type="HOGENOM" id="CLU_039613_6_4_9"/>
<evidence type="ECO:0000256" key="2">
    <source>
        <dbReference type="ARBA" id="ARBA00023015"/>
    </source>
</evidence>
<evidence type="ECO:0000313" key="6">
    <source>
        <dbReference type="EMBL" id="EST52150.1"/>
    </source>
</evidence>
<evidence type="ECO:0000313" key="7">
    <source>
        <dbReference type="Proteomes" id="UP000017973"/>
    </source>
</evidence>
<dbReference type="GO" id="GO:0032993">
    <property type="term" value="C:protein-DNA complex"/>
    <property type="evidence" value="ECO:0007669"/>
    <property type="project" value="TreeGrafter"/>
</dbReference>
<dbReference type="InterPro" id="IPR005119">
    <property type="entry name" value="LysR_subst-bd"/>
</dbReference>
<protein>
    <recommendedName>
        <fullName evidence="5">LysR substrate-binding domain-containing protein</fullName>
    </recommendedName>
</protein>
<name>V6M2P1_9BACL</name>